<protein>
    <recommendedName>
        <fullName evidence="1">Restriction endonuclease type II NgoFVII C-terminal B3-like DNA-binding domain-containing protein</fullName>
    </recommendedName>
</protein>
<evidence type="ECO:0000313" key="3">
    <source>
        <dbReference type="Proteomes" id="UP000010412"/>
    </source>
</evidence>
<dbReference type="Proteomes" id="UP000010412">
    <property type="component" value="Unassembled WGS sequence"/>
</dbReference>
<evidence type="ECO:0000259" key="1">
    <source>
        <dbReference type="Pfam" id="PF20731"/>
    </source>
</evidence>
<proteinExistence type="predicted"/>
<dbReference type="RefSeq" id="WP_005377498.1">
    <property type="nucleotide sequence ID" value="NZ_KB291585.1"/>
</dbReference>
<dbReference type="EMBL" id="AMEX01000006">
    <property type="protein sequence ID" value="EKY20979.1"/>
    <property type="molecule type" value="Genomic_DNA"/>
</dbReference>
<feature type="domain" description="Restriction endonuclease type II NgoFVII C-terminal B3-like DNA-binding" evidence="1">
    <location>
        <begin position="14"/>
        <end position="105"/>
    </location>
</feature>
<dbReference type="InterPro" id="IPR048923">
    <property type="entry name" value="RE_NgoFVII_C"/>
</dbReference>
<reference evidence="2 3" key="1">
    <citation type="submission" date="2012-05" db="EMBL/GenBank/DDBJ databases">
        <authorList>
            <person name="Weinstock G."/>
            <person name="Sodergren E."/>
            <person name="Lobos E.A."/>
            <person name="Fulton L."/>
            <person name="Fulton R."/>
            <person name="Courtney L."/>
            <person name="Fronick C."/>
            <person name="O'Laughlin M."/>
            <person name="Godfrey J."/>
            <person name="Wilson R.M."/>
            <person name="Miner T."/>
            <person name="Farmer C."/>
            <person name="Delehaunty K."/>
            <person name="Cordes M."/>
            <person name="Minx P."/>
            <person name="Tomlinson C."/>
            <person name="Chen J."/>
            <person name="Wollam A."/>
            <person name="Pepin K.H."/>
            <person name="Bhonagiri V."/>
            <person name="Zhang X."/>
            <person name="Suruliraj S."/>
            <person name="Warren W."/>
            <person name="Mitreva M."/>
            <person name="Mardis E.R."/>
            <person name="Wilson R.K."/>
        </authorList>
    </citation>
    <scope>NUCLEOTIDE SEQUENCE [LARGE SCALE GENOMIC DNA]</scope>
    <source>
        <strain evidence="2 3">KON</strain>
    </source>
</reference>
<gene>
    <name evidence="2" type="ORF">HMPREF0870_00393</name>
</gene>
<name>A0ABN0IMN3_9FIRM</name>
<accession>A0ABN0IMN3</accession>
<dbReference type="Pfam" id="PF20731">
    <property type="entry name" value="RE_NgoFVII_C"/>
    <property type="match status" value="1"/>
</dbReference>
<keyword evidence="3" id="KW-1185">Reference proteome</keyword>
<sequence>MATAGDSYEVELKEAHLNWGTYRHTNTRDLRPGEGYIPIPAHIARQLNIYNNHNSGYGHNLFNVSSSDQFIQNESLKAQGGTDRTSIYAKQFSIENNLSRIGEWYAHTNANIGDRVRVEWLSETDILITLIRQQ</sequence>
<evidence type="ECO:0000313" key="2">
    <source>
        <dbReference type="EMBL" id="EKY20979.1"/>
    </source>
</evidence>
<organism evidence="2 3">
    <name type="scientific">Veillonella atypica KON</name>
    <dbReference type="NCBI Taxonomy" id="1128111"/>
    <lineage>
        <taxon>Bacteria</taxon>
        <taxon>Bacillati</taxon>
        <taxon>Bacillota</taxon>
        <taxon>Negativicutes</taxon>
        <taxon>Veillonellales</taxon>
        <taxon>Veillonellaceae</taxon>
        <taxon>Veillonella</taxon>
    </lineage>
</organism>
<comment type="caution">
    <text evidence="2">The sequence shown here is derived from an EMBL/GenBank/DDBJ whole genome shotgun (WGS) entry which is preliminary data.</text>
</comment>